<dbReference type="SUPFAM" id="SSF51445">
    <property type="entry name" value="(Trans)glycosidases"/>
    <property type="match status" value="1"/>
</dbReference>
<comment type="similarity">
    <text evidence="1">Belongs to the glycosyl hydrolase 25 family.</text>
</comment>
<dbReference type="InterPro" id="IPR017853">
    <property type="entry name" value="GH"/>
</dbReference>
<organism evidence="3 4">
    <name type="scientific">Sporolactobacillus kofuensis</name>
    <dbReference type="NCBI Taxonomy" id="269672"/>
    <lineage>
        <taxon>Bacteria</taxon>
        <taxon>Bacillati</taxon>
        <taxon>Bacillota</taxon>
        <taxon>Bacilli</taxon>
        <taxon>Bacillales</taxon>
        <taxon>Sporolactobacillaceae</taxon>
        <taxon>Sporolactobacillus</taxon>
    </lineage>
</organism>
<dbReference type="PANTHER" id="PTHR34135:SF2">
    <property type="entry name" value="LYSOZYME"/>
    <property type="match status" value="1"/>
</dbReference>
<dbReference type="SUPFAM" id="SSF158634">
    <property type="entry name" value="RPA2825-like"/>
    <property type="match status" value="1"/>
</dbReference>
<dbReference type="SMART" id="SM00257">
    <property type="entry name" value="LysM"/>
    <property type="match status" value="2"/>
</dbReference>
<dbReference type="Proteomes" id="UP001596267">
    <property type="component" value="Unassembled WGS sequence"/>
</dbReference>
<accession>A0ABW1WAH4</accession>
<protein>
    <submittedName>
        <fullName evidence="3">GH25 family lysozyme</fullName>
    </submittedName>
</protein>
<dbReference type="EMBL" id="JBHSTQ010000001">
    <property type="protein sequence ID" value="MFC6385194.1"/>
    <property type="molecule type" value="Genomic_DNA"/>
</dbReference>
<dbReference type="Pfam" id="PF01183">
    <property type="entry name" value="Glyco_hydro_25"/>
    <property type="match status" value="1"/>
</dbReference>
<dbReference type="InterPro" id="IPR002053">
    <property type="entry name" value="Glyco_hydro_25"/>
</dbReference>
<evidence type="ECO:0000313" key="4">
    <source>
        <dbReference type="Proteomes" id="UP001596267"/>
    </source>
</evidence>
<evidence type="ECO:0000259" key="2">
    <source>
        <dbReference type="PROSITE" id="PS51782"/>
    </source>
</evidence>
<reference evidence="4" key="1">
    <citation type="journal article" date="2019" name="Int. J. Syst. Evol. Microbiol.">
        <title>The Global Catalogue of Microorganisms (GCM) 10K type strain sequencing project: providing services to taxonomists for standard genome sequencing and annotation.</title>
        <authorList>
            <consortium name="The Broad Institute Genomics Platform"/>
            <consortium name="The Broad Institute Genome Sequencing Center for Infectious Disease"/>
            <person name="Wu L."/>
            <person name="Ma J."/>
        </authorList>
    </citation>
    <scope>NUCLEOTIDE SEQUENCE [LARGE SCALE GENOMIC DNA]</scope>
    <source>
        <strain evidence="4">CCUG 42001</strain>
    </source>
</reference>
<dbReference type="CDD" id="cd00118">
    <property type="entry name" value="LysM"/>
    <property type="match status" value="2"/>
</dbReference>
<gene>
    <name evidence="3" type="ORF">ACFP7A_01155</name>
</gene>
<dbReference type="PROSITE" id="PS51782">
    <property type="entry name" value="LYSM"/>
    <property type="match status" value="2"/>
</dbReference>
<evidence type="ECO:0000256" key="1">
    <source>
        <dbReference type="ARBA" id="ARBA00010646"/>
    </source>
</evidence>
<proteinExistence type="inferred from homology"/>
<dbReference type="RefSeq" id="WP_253077303.1">
    <property type="nucleotide sequence ID" value="NZ_JAMXWN010000019.1"/>
</dbReference>
<dbReference type="PANTHER" id="PTHR34135">
    <property type="entry name" value="LYSOZYME"/>
    <property type="match status" value="1"/>
</dbReference>
<dbReference type="SUPFAM" id="SSF54106">
    <property type="entry name" value="LysM domain"/>
    <property type="match status" value="2"/>
</dbReference>
<dbReference type="PROSITE" id="PS51904">
    <property type="entry name" value="GLYCOSYL_HYDROL_F25_2"/>
    <property type="match status" value="1"/>
</dbReference>
<comment type="caution">
    <text evidence="3">The sequence shown here is derived from an EMBL/GenBank/DDBJ whole genome shotgun (WGS) entry which is preliminary data.</text>
</comment>
<sequence>MGKYHKRKRLALKRLLNGFVSGALTIALVLSFIAPVHAAPKVDFIDVSHHNSKSGLPLSFYQTLKASGVDGVVVKVSDGTNFIDQAASVNIANASQAGMSVNAYHFFRSGTTSGAKAEADYFNQQLKYVGFDKLKDGIVVVDVEIKKSNRDQMTVAVNAFISQMHQLGYPIVDLYSGSSFYNSNLDPSKLSVSDPWLARYNGGTKEPQWYKGIKGSWQWSSSYKFKGMSGYFDVSQDYAGKYSDTNIAPNSTPTKVVKKIGSISLVNWLKQHKKAWSYSARATLAKSYGIANYSGTAAQNLALLSKLKSGVKPAPAKVIKQVTKVPVKKTVTSTYTVKPGDTLSGIGKAHGVSYRTIMSLNGLHSTVIYPGQHLRLTKTASKQTVKPSTHVYNVRSGDSLWSISRTHKTTVAHIKSINHLRSDLIHPGQKLKY</sequence>
<evidence type="ECO:0000313" key="3">
    <source>
        <dbReference type="EMBL" id="MFC6385194.1"/>
    </source>
</evidence>
<dbReference type="Gene3D" id="3.20.20.80">
    <property type="entry name" value="Glycosidases"/>
    <property type="match status" value="1"/>
</dbReference>
<dbReference type="InterPro" id="IPR036779">
    <property type="entry name" value="LysM_dom_sf"/>
</dbReference>
<dbReference type="Gene3D" id="3.10.350.10">
    <property type="entry name" value="LysM domain"/>
    <property type="match status" value="2"/>
</dbReference>
<feature type="domain" description="LysM" evidence="2">
    <location>
        <begin position="390"/>
        <end position="433"/>
    </location>
</feature>
<dbReference type="Pfam" id="PF01476">
    <property type="entry name" value="LysM"/>
    <property type="match status" value="2"/>
</dbReference>
<feature type="domain" description="LysM" evidence="2">
    <location>
        <begin position="333"/>
        <end position="376"/>
    </location>
</feature>
<dbReference type="InterPro" id="IPR018392">
    <property type="entry name" value="LysM"/>
</dbReference>
<name>A0ABW1WAH4_9BACL</name>
<keyword evidence="4" id="KW-1185">Reference proteome</keyword>